<dbReference type="Pfam" id="PF12089">
    <property type="entry name" value="DUF3566"/>
    <property type="match status" value="1"/>
</dbReference>
<evidence type="ECO:0000313" key="4">
    <source>
        <dbReference type="EMBL" id="MFI2323291.1"/>
    </source>
</evidence>
<accession>A0ABW7WLI5</accession>
<feature type="compositionally biased region" description="Polar residues" evidence="1">
    <location>
        <begin position="131"/>
        <end position="142"/>
    </location>
</feature>
<sequence>MTTPNQPNDERHQTNGVTERIAPSPIPPRPIPRPVASAENGQGQPSGGQPGGHPGGGHPGGPQPGGPQGQPNGPQSGGHPGGQPVNQPGGNQPNAQPHEIRDQKGDFAPQQGAPDQAPGGDGQDRFDQKTTRIPNQAPQSAPASEDKQPVGAANGGQQSQYQDGWAQLPQREPQSNLYRPGQAPVTGRPNSSGGAGVGLGGSTSNARTTADLAAKAARKEAAMVKSVGIDGPTRSIARPELIKDMPDLSEIRHPLPQAEAAGPQSGPVSPAVPVAVAAVASGEPLRATVQIRRIDPWSTLKISLVISVAMFFVWMLAVGLLYIVLEGMGVWERLNNTFTDMVSQDSGSVGLIDAGTVFGYAGVIGLINVVLFTALGTVGTFIYNQCCDLVGGIQVTLADPD</sequence>
<evidence type="ECO:0000256" key="1">
    <source>
        <dbReference type="SAM" id="MobiDB-lite"/>
    </source>
</evidence>
<feature type="transmembrane region" description="Helical" evidence="2">
    <location>
        <begin position="302"/>
        <end position="325"/>
    </location>
</feature>
<feature type="compositionally biased region" description="Gly residues" evidence="1">
    <location>
        <begin position="44"/>
        <end position="60"/>
    </location>
</feature>
<evidence type="ECO:0000313" key="5">
    <source>
        <dbReference type="Proteomes" id="UP001611450"/>
    </source>
</evidence>
<reference evidence="4 5" key="1">
    <citation type="submission" date="2024-10" db="EMBL/GenBank/DDBJ databases">
        <title>The Natural Products Discovery Center: Release of the First 8490 Sequenced Strains for Exploring Actinobacteria Biosynthetic Diversity.</title>
        <authorList>
            <person name="Kalkreuter E."/>
            <person name="Kautsar S.A."/>
            <person name="Yang D."/>
            <person name="Bader C.D."/>
            <person name="Teijaro C.N."/>
            <person name="Fluegel L."/>
            <person name="Davis C.M."/>
            <person name="Simpson J.R."/>
            <person name="Lauterbach L."/>
            <person name="Steele A.D."/>
            <person name="Gui C."/>
            <person name="Meng S."/>
            <person name="Li G."/>
            <person name="Viehrig K."/>
            <person name="Ye F."/>
            <person name="Su P."/>
            <person name="Kiefer A.F."/>
            <person name="Nichols A."/>
            <person name="Cepeda A.J."/>
            <person name="Yan W."/>
            <person name="Fan B."/>
            <person name="Jiang Y."/>
            <person name="Adhikari A."/>
            <person name="Zheng C.-J."/>
            <person name="Schuster L."/>
            <person name="Cowan T.M."/>
            <person name="Smanski M.J."/>
            <person name="Chevrette M.G."/>
            <person name="De Carvalho L.P.S."/>
            <person name="Shen B."/>
        </authorList>
    </citation>
    <scope>NUCLEOTIDE SEQUENCE [LARGE SCALE GENOMIC DNA]</scope>
    <source>
        <strain evidence="4 5">NPDC019626</strain>
    </source>
</reference>
<feature type="transmembrane region" description="Helical" evidence="2">
    <location>
        <begin position="357"/>
        <end position="383"/>
    </location>
</feature>
<feature type="domain" description="DUF3566" evidence="3">
    <location>
        <begin position="285"/>
        <end position="399"/>
    </location>
</feature>
<name>A0ABW7WLI5_9NOCA</name>
<feature type="compositionally biased region" description="Low complexity" evidence="1">
    <location>
        <begin position="34"/>
        <end position="43"/>
    </location>
</feature>
<dbReference type="EMBL" id="JBIRXV010000005">
    <property type="protein sequence ID" value="MFI2323291.1"/>
    <property type="molecule type" value="Genomic_DNA"/>
</dbReference>
<dbReference type="Proteomes" id="UP001611450">
    <property type="component" value="Unassembled WGS sequence"/>
</dbReference>
<comment type="caution">
    <text evidence="4">The sequence shown here is derived from an EMBL/GenBank/DDBJ whole genome shotgun (WGS) entry which is preliminary data.</text>
</comment>
<feature type="compositionally biased region" description="Low complexity" evidence="1">
    <location>
        <begin position="82"/>
        <end position="97"/>
    </location>
</feature>
<keyword evidence="5" id="KW-1185">Reference proteome</keyword>
<gene>
    <name evidence="4" type="ORF">ACH47G_22630</name>
</gene>
<feature type="region of interest" description="Disordered" evidence="1">
    <location>
        <begin position="1"/>
        <end position="204"/>
    </location>
</feature>
<proteinExistence type="predicted"/>
<dbReference type="InterPro" id="IPR021949">
    <property type="entry name" value="DUF3566_TM"/>
</dbReference>
<keyword evidence="2" id="KW-0472">Membrane</keyword>
<organism evidence="4 5">
    <name type="scientific">Nocardia beijingensis</name>
    <dbReference type="NCBI Taxonomy" id="95162"/>
    <lineage>
        <taxon>Bacteria</taxon>
        <taxon>Bacillati</taxon>
        <taxon>Actinomycetota</taxon>
        <taxon>Actinomycetes</taxon>
        <taxon>Mycobacteriales</taxon>
        <taxon>Nocardiaceae</taxon>
        <taxon>Nocardia</taxon>
    </lineage>
</organism>
<keyword evidence="2" id="KW-1133">Transmembrane helix</keyword>
<keyword evidence="2" id="KW-0812">Transmembrane</keyword>
<evidence type="ECO:0000256" key="2">
    <source>
        <dbReference type="SAM" id="Phobius"/>
    </source>
</evidence>
<protein>
    <submittedName>
        <fullName evidence="4">DUF3566 domain-containing protein</fullName>
    </submittedName>
</protein>
<dbReference type="RefSeq" id="WP_350907223.1">
    <property type="nucleotide sequence ID" value="NZ_JBEORE010000016.1"/>
</dbReference>
<evidence type="ECO:0000259" key="3">
    <source>
        <dbReference type="Pfam" id="PF12089"/>
    </source>
</evidence>
<feature type="compositionally biased region" description="Pro residues" evidence="1">
    <location>
        <begin position="24"/>
        <end position="33"/>
    </location>
</feature>